<dbReference type="SUPFAM" id="SSF51905">
    <property type="entry name" value="FAD/NAD(P)-binding domain"/>
    <property type="match status" value="1"/>
</dbReference>
<dbReference type="GO" id="GO:0005737">
    <property type="term" value="C:cytoplasm"/>
    <property type="evidence" value="ECO:0007669"/>
    <property type="project" value="TreeGrafter"/>
</dbReference>
<dbReference type="AlphaFoldDB" id="A0A1I1UWW0"/>
<dbReference type="Pfam" id="PF01266">
    <property type="entry name" value="DAO"/>
    <property type="match status" value="1"/>
</dbReference>
<comment type="cofactor">
    <cofactor evidence="1">
        <name>FAD</name>
        <dbReference type="ChEBI" id="CHEBI:57692"/>
    </cofactor>
</comment>
<evidence type="ECO:0000313" key="7">
    <source>
        <dbReference type="Proteomes" id="UP000198598"/>
    </source>
</evidence>
<sequence length="390" mass="43461">MPSYDLIVIGSGALGTFHAYHAAKAGKRVLLLEKDRYPIGATVRNFGQVVPSGLAGRWFDYGRRSLEIYKNIQRQTDLTVRQNGTIYIASDADEWTLANELHDRYQGIGYTSELWTKAQCLAKYPSLQSDYVVGGIFFPQEMSVEPEQMIHRLIAFVQQKYDVDYRPGSAVIDVQSNYSGAIVTLSNRERFQANRVLICSGHEVRLLFPNVLADAGLVVSKLQMLLAEPVSGLSLPGNILTGLTIRRYEAFQECPSYANVMARTPEHLAELKKWGIHILFKQAIDGSIIVGDSHEYADATQAEDLGYHTQDFINDLMLAEARRIATFPLTIKKTWAGFYSQTKDEIFEHNVDENIRIVTGIGGKGMSSGAGYAEESVQQWLGLPKNTAAL</sequence>
<dbReference type="PANTHER" id="PTHR13847">
    <property type="entry name" value="SARCOSINE DEHYDROGENASE-RELATED"/>
    <property type="match status" value="1"/>
</dbReference>
<dbReference type="OrthoDB" id="9799943at2"/>
<dbReference type="STRING" id="662367.SAMN05216167_106344"/>
<evidence type="ECO:0000256" key="3">
    <source>
        <dbReference type="ARBA" id="ARBA00022630"/>
    </source>
</evidence>
<dbReference type="GO" id="GO:0016491">
    <property type="term" value="F:oxidoreductase activity"/>
    <property type="evidence" value="ECO:0007669"/>
    <property type="project" value="UniProtKB-KW"/>
</dbReference>
<dbReference type="EMBL" id="FOLQ01000006">
    <property type="protein sequence ID" value="SFD72510.1"/>
    <property type="molecule type" value="Genomic_DNA"/>
</dbReference>
<dbReference type="PRINTS" id="PR00411">
    <property type="entry name" value="PNDRDTASEI"/>
</dbReference>
<gene>
    <name evidence="6" type="ORF">SAMN05216167_106344</name>
</gene>
<evidence type="ECO:0000259" key="5">
    <source>
        <dbReference type="Pfam" id="PF01266"/>
    </source>
</evidence>
<dbReference type="NCBIfam" id="TIGR03364">
    <property type="entry name" value="HpnW_proposed"/>
    <property type="match status" value="1"/>
</dbReference>
<dbReference type="InterPro" id="IPR036188">
    <property type="entry name" value="FAD/NAD-bd_sf"/>
</dbReference>
<accession>A0A1I1UWW0</accession>
<dbReference type="PANTHER" id="PTHR13847:SF286">
    <property type="entry name" value="D-AMINO ACID DEHYDROGENASE"/>
    <property type="match status" value="1"/>
</dbReference>
<organism evidence="6 7">
    <name type="scientific">Spirosoma endophyticum</name>
    <dbReference type="NCBI Taxonomy" id="662367"/>
    <lineage>
        <taxon>Bacteria</taxon>
        <taxon>Pseudomonadati</taxon>
        <taxon>Bacteroidota</taxon>
        <taxon>Cytophagia</taxon>
        <taxon>Cytophagales</taxon>
        <taxon>Cytophagaceae</taxon>
        <taxon>Spirosoma</taxon>
    </lineage>
</organism>
<keyword evidence="7" id="KW-1185">Reference proteome</keyword>
<dbReference type="RefSeq" id="WP_093828693.1">
    <property type="nucleotide sequence ID" value="NZ_FOLQ01000006.1"/>
</dbReference>
<evidence type="ECO:0000256" key="2">
    <source>
        <dbReference type="ARBA" id="ARBA00009410"/>
    </source>
</evidence>
<dbReference type="InterPro" id="IPR017741">
    <property type="entry name" value="FAD-dependent_OxRdtase_HpnW"/>
</dbReference>
<keyword evidence="4" id="KW-0560">Oxidoreductase</keyword>
<reference evidence="6 7" key="1">
    <citation type="submission" date="2016-10" db="EMBL/GenBank/DDBJ databases">
        <authorList>
            <person name="de Groot N.N."/>
        </authorList>
    </citation>
    <scope>NUCLEOTIDE SEQUENCE [LARGE SCALE GENOMIC DNA]</scope>
    <source>
        <strain evidence="6 7">DSM 26130</strain>
    </source>
</reference>
<dbReference type="InterPro" id="IPR006076">
    <property type="entry name" value="FAD-dep_OxRdtase"/>
</dbReference>
<dbReference type="Gene3D" id="3.30.9.10">
    <property type="entry name" value="D-Amino Acid Oxidase, subunit A, domain 2"/>
    <property type="match status" value="1"/>
</dbReference>
<evidence type="ECO:0000256" key="1">
    <source>
        <dbReference type="ARBA" id="ARBA00001974"/>
    </source>
</evidence>
<feature type="domain" description="FAD dependent oxidoreductase" evidence="5">
    <location>
        <begin position="5"/>
        <end position="375"/>
    </location>
</feature>
<evidence type="ECO:0000313" key="6">
    <source>
        <dbReference type="EMBL" id="SFD72510.1"/>
    </source>
</evidence>
<protein>
    <submittedName>
        <fullName evidence="6">FAD dependent oxidoreductase TIGR03364</fullName>
    </submittedName>
</protein>
<comment type="similarity">
    <text evidence="2">Belongs to the DadA oxidoreductase family.</text>
</comment>
<proteinExistence type="inferred from homology"/>
<evidence type="ECO:0000256" key="4">
    <source>
        <dbReference type="ARBA" id="ARBA00023002"/>
    </source>
</evidence>
<keyword evidence="3" id="KW-0285">Flavoprotein</keyword>
<dbReference type="Proteomes" id="UP000198598">
    <property type="component" value="Unassembled WGS sequence"/>
</dbReference>
<dbReference type="Gene3D" id="3.50.50.60">
    <property type="entry name" value="FAD/NAD(P)-binding domain"/>
    <property type="match status" value="1"/>
</dbReference>
<name>A0A1I1UWW0_9BACT</name>